<protein>
    <submittedName>
        <fullName evidence="1">Uncharacterized protein</fullName>
    </submittedName>
</protein>
<reference evidence="1" key="1">
    <citation type="submission" date="2021-02" db="EMBL/GenBank/DDBJ databases">
        <authorList>
            <person name="Nowell W R."/>
        </authorList>
    </citation>
    <scope>NUCLEOTIDE SEQUENCE</scope>
</reference>
<keyword evidence="3" id="KW-1185">Reference proteome</keyword>
<comment type="caution">
    <text evidence="1">The sequence shown here is derived from an EMBL/GenBank/DDBJ whole genome shotgun (WGS) entry which is preliminary data.</text>
</comment>
<name>A0A815URD7_ADIRI</name>
<accession>A0A815URD7</accession>
<dbReference type="Proteomes" id="UP000663828">
    <property type="component" value="Unassembled WGS sequence"/>
</dbReference>
<dbReference type="Proteomes" id="UP000663852">
    <property type="component" value="Unassembled WGS sequence"/>
</dbReference>
<dbReference type="EMBL" id="CAJNOR010012266">
    <property type="protein sequence ID" value="CAF1666658.1"/>
    <property type="molecule type" value="Genomic_DNA"/>
</dbReference>
<evidence type="ECO:0000313" key="3">
    <source>
        <dbReference type="Proteomes" id="UP000663828"/>
    </source>
</evidence>
<evidence type="ECO:0000313" key="4">
    <source>
        <dbReference type="Proteomes" id="UP000663852"/>
    </source>
</evidence>
<proteinExistence type="predicted"/>
<dbReference type="EMBL" id="CAJNOJ010000768">
    <property type="protein sequence ID" value="CAF1520720.1"/>
    <property type="molecule type" value="Genomic_DNA"/>
</dbReference>
<organism evidence="1 4">
    <name type="scientific">Adineta ricciae</name>
    <name type="common">Rotifer</name>
    <dbReference type="NCBI Taxonomy" id="249248"/>
    <lineage>
        <taxon>Eukaryota</taxon>
        <taxon>Metazoa</taxon>
        <taxon>Spiralia</taxon>
        <taxon>Gnathifera</taxon>
        <taxon>Rotifera</taxon>
        <taxon>Eurotatoria</taxon>
        <taxon>Bdelloidea</taxon>
        <taxon>Adinetida</taxon>
        <taxon>Adinetidae</taxon>
        <taxon>Adineta</taxon>
    </lineage>
</organism>
<evidence type="ECO:0000313" key="1">
    <source>
        <dbReference type="EMBL" id="CAF1520720.1"/>
    </source>
</evidence>
<dbReference type="AlphaFoldDB" id="A0A815URD7"/>
<gene>
    <name evidence="1" type="ORF">EDS130_LOCUS43858</name>
    <name evidence="2" type="ORF">XAT740_LOCUS57904</name>
</gene>
<evidence type="ECO:0000313" key="2">
    <source>
        <dbReference type="EMBL" id="CAF1666658.1"/>
    </source>
</evidence>
<dbReference type="OrthoDB" id="10303687at2759"/>
<sequence length="90" mass="9703">MQYGPKLRDATVPLFGPGTGCQCVYEYLGPQHHAVCGMKPAGGAKLRDVTIPIFAPGTGCQCVYEYLGPQHHAVCAMHQKQNTTQTQNQG</sequence>